<keyword evidence="15" id="KW-1185">Reference proteome</keyword>
<evidence type="ECO:0000256" key="2">
    <source>
        <dbReference type="ARBA" id="ARBA00005988"/>
    </source>
</evidence>
<dbReference type="InterPro" id="IPR003146">
    <property type="entry name" value="M14A_act_pep"/>
</dbReference>
<dbReference type="PANTHER" id="PTHR11705:SF153">
    <property type="entry name" value="ZINC CARBOXYPEPTIDASE A 1-LIKE PROTEIN"/>
    <property type="match status" value="1"/>
</dbReference>
<comment type="similarity">
    <text evidence="2 11">Belongs to the peptidase M14 family.</text>
</comment>
<dbReference type="Gene3D" id="3.30.70.340">
    <property type="entry name" value="Metallocarboxypeptidase-like"/>
    <property type="match status" value="1"/>
</dbReference>
<organism evidence="14 15">
    <name type="scientific">Cloeon dipterum</name>
    <dbReference type="NCBI Taxonomy" id="197152"/>
    <lineage>
        <taxon>Eukaryota</taxon>
        <taxon>Metazoa</taxon>
        <taxon>Ecdysozoa</taxon>
        <taxon>Arthropoda</taxon>
        <taxon>Hexapoda</taxon>
        <taxon>Insecta</taxon>
        <taxon>Pterygota</taxon>
        <taxon>Palaeoptera</taxon>
        <taxon>Ephemeroptera</taxon>
        <taxon>Pisciforma</taxon>
        <taxon>Baetidae</taxon>
        <taxon>Cloeon</taxon>
    </lineage>
</organism>
<dbReference type="SUPFAM" id="SSF54897">
    <property type="entry name" value="Protease propeptides/inhibitors"/>
    <property type="match status" value="1"/>
</dbReference>
<evidence type="ECO:0000256" key="9">
    <source>
        <dbReference type="ARBA" id="ARBA00023049"/>
    </source>
</evidence>
<dbReference type="GO" id="GO:0004181">
    <property type="term" value="F:metallocarboxypeptidase activity"/>
    <property type="evidence" value="ECO:0007669"/>
    <property type="project" value="InterPro"/>
</dbReference>
<dbReference type="EMBL" id="CADEPI010000232">
    <property type="protein sequence ID" value="CAB3381387.1"/>
    <property type="molecule type" value="Genomic_DNA"/>
</dbReference>
<keyword evidence="8" id="KW-0862">Zinc</keyword>
<dbReference type="AlphaFoldDB" id="A0A8S1DMT5"/>
<evidence type="ECO:0000256" key="1">
    <source>
        <dbReference type="ARBA" id="ARBA00001947"/>
    </source>
</evidence>
<evidence type="ECO:0000256" key="8">
    <source>
        <dbReference type="ARBA" id="ARBA00022833"/>
    </source>
</evidence>
<evidence type="ECO:0000256" key="10">
    <source>
        <dbReference type="ARBA" id="ARBA00023157"/>
    </source>
</evidence>
<keyword evidence="3" id="KW-0121">Carboxypeptidase</keyword>
<dbReference type="Proteomes" id="UP000494165">
    <property type="component" value="Unassembled WGS sequence"/>
</dbReference>
<dbReference type="Pfam" id="PF00246">
    <property type="entry name" value="Peptidase_M14"/>
    <property type="match status" value="1"/>
</dbReference>
<accession>A0A8S1DMT5</accession>
<dbReference type="CDD" id="cd03860">
    <property type="entry name" value="M14_CP_A-B_like"/>
    <property type="match status" value="1"/>
</dbReference>
<evidence type="ECO:0000256" key="12">
    <source>
        <dbReference type="SAM" id="SignalP"/>
    </source>
</evidence>
<dbReference type="PROSITE" id="PS52035">
    <property type="entry name" value="PEPTIDASE_M14"/>
    <property type="match status" value="1"/>
</dbReference>
<protein>
    <recommendedName>
        <fullName evidence="13">Peptidase M14 domain-containing protein</fullName>
    </recommendedName>
</protein>
<dbReference type="PRINTS" id="PR00765">
    <property type="entry name" value="CRBOXYPTASEA"/>
</dbReference>
<dbReference type="FunFam" id="3.40.630.10:FF:000084">
    <property type="entry name" value="Carboxypeptidase B2"/>
    <property type="match status" value="1"/>
</dbReference>
<evidence type="ECO:0000256" key="7">
    <source>
        <dbReference type="ARBA" id="ARBA00022801"/>
    </source>
</evidence>
<feature type="signal peptide" evidence="12">
    <location>
        <begin position="1"/>
        <end position="17"/>
    </location>
</feature>
<evidence type="ECO:0000259" key="13">
    <source>
        <dbReference type="PROSITE" id="PS52035"/>
    </source>
</evidence>
<comment type="caution">
    <text evidence="14">The sequence shown here is derived from an EMBL/GenBank/DDBJ whole genome shotgun (WGS) entry which is preliminary data.</text>
</comment>
<feature type="domain" description="Peptidase M14" evidence="13">
    <location>
        <begin position="120"/>
        <end position="408"/>
    </location>
</feature>
<evidence type="ECO:0000256" key="3">
    <source>
        <dbReference type="ARBA" id="ARBA00022645"/>
    </source>
</evidence>
<dbReference type="SMART" id="SM00631">
    <property type="entry name" value="Zn_pept"/>
    <property type="match status" value="1"/>
</dbReference>
<dbReference type="Gene3D" id="3.40.630.10">
    <property type="entry name" value="Zn peptidases"/>
    <property type="match status" value="1"/>
</dbReference>
<dbReference type="OrthoDB" id="3626597at2759"/>
<keyword evidence="5" id="KW-0479">Metal-binding</keyword>
<dbReference type="InterPro" id="IPR036990">
    <property type="entry name" value="M14A-like_propep"/>
</dbReference>
<feature type="chain" id="PRO_5035831299" description="Peptidase M14 domain-containing protein" evidence="12">
    <location>
        <begin position="18"/>
        <end position="411"/>
    </location>
</feature>
<dbReference type="InterPro" id="IPR000834">
    <property type="entry name" value="Peptidase_M14"/>
</dbReference>
<dbReference type="GO" id="GO:0005615">
    <property type="term" value="C:extracellular space"/>
    <property type="evidence" value="ECO:0007669"/>
    <property type="project" value="TreeGrafter"/>
</dbReference>
<reference evidence="14 15" key="1">
    <citation type="submission" date="2020-04" db="EMBL/GenBank/DDBJ databases">
        <authorList>
            <person name="Alioto T."/>
            <person name="Alioto T."/>
            <person name="Gomez Garrido J."/>
        </authorList>
    </citation>
    <scope>NUCLEOTIDE SEQUENCE [LARGE SCALE GENOMIC DNA]</scope>
</reference>
<evidence type="ECO:0000313" key="15">
    <source>
        <dbReference type="Proteomes" id="UP000494165"/>
    </source>
</evidence>
<feature type="active site" description="Proton donor/acceptor" evidence="11">
    <location>
        <position position="374"/>
    </location>
</feature>
<keyword evidence="9" id="KW-0482">Metalloprotease</keyword>
<dbReference type="GO" id="GO:0008270">
    <property type="term" value="F:zinc ion binding"/>
    <property type="evidence" value="ECO:0007669"/>
    <property type="project" value="InterPro"/>
</dbReference>
<keyword evidence="4" id="KW-0645">Protease</keyword>
<evidence type="ECO:0000256" key="5">
    <source>
        <dbReference type="ARBA" id="ARBA00022723"/>
    </source>
</evidence>
<name>A0A8S1DMT5_9INSE</name>
<keyword evidence="7" id="KW-0378">Hydrolase</keyword>
<evidence type="ECO:0000256" key="11">
    <source>
        <dbReference type="PROSITE-ProRule" id="PRU01379"/>
    </source>
</evidence>
<dbReference type="Pfam" id="PF02244">
    <property type="entry name" value="Propep_M14"/>
    <property type="match status" value="1"/>
</dbReference>
<comment type="cofactor">
    <cofactor evidence="1">
        <name>Zn(2+)</name>
        <dbReference type="ChEBI" id="CHEBI:29105"/>
    </cofactor>
</comment>
<proteinExistence type="inferred from homology"/>
<dbReference type="SUPFAM" id="SSF53187">
    <property type="entry name" value="Zn-dependent exopeptidases"/>
    <property type="match status" value="1"/>
</dbReference>
<dbReference type="GO" id="GO:0006508">
    <property type="term" value="P:proteolysis"/>
    <property type="evidence" value="ECO:0007669"/>
    <property type="project" value="UniProtKB-KW"/>
</dbReference>
<evidence type="ECO:0000256" key="4">
    <source>
        <dbReference type="ARBA" id="ARBA00022670"/>
    </source>
</evidence>
<gene>
    <name evidence="14" type="ORF">CLODIP_2_CD02821</name>
</gene>
<evidence type="ECO:0000256" key="6">
    <source>
        <dbReference type="ARBA" id="ARBA00022729"/>
    </source>
</evidence>
<keyword evidence="10" id="KW-1015">Disulfide bond</keyword>
<evidence type="ECO:0000313" key="14">
    <source>
        <dbReference type="EMBL" id="CAB3381387.1"/>
    </source>
</evidence>
<sequence>MKVLVVLLAVLCGTAFAYKSYEGYHVLKTKPLANEDLRKFDALRSDPTFNFWVFPQVGRAVEIMVPPANVSSLHSRLQRYGLEPTVVIENVEEIVANERAEIEAMRRAEKLSGRAPSFDRFLDLSELFAYLDEVVATYPEIATIIDIGTSFEGRPLRVLKLSNGPGKSGLFIESVIHAREWIGPPTLLYAINELTENLANNQAMLDKNDFYFLLATNPDGYDYTWTTDRFWRKTRKPNSGSSCVGTDPNRNFDWKWGGGGIPGPCDETYPGTGPLSEIECKSYADFLAANPSINMVISIHSYGQMLLYSWGDTTELPPNVGILDSIATAAMEALYAVRGTTYDIGSIANTIYLAYGGTIDWVLGVLGKQAYAFELPGGGLAGFNPPASAIIPVATETWEAFKVFAENIPPL</sequence>
<keyword evidence="6 12" id="KW-0732">Signal</keyword>
<dbReference type="PANTHER" id="PTHR11705">
    <property type="entry name" value="PROTEASE FAMILY M14 CARBOXYPEPTIDASE A,B"/>
    <property type="match status" value="1"/>
</dbReference>